<proteinExistence type="predicted"/>
<accession>A0ABX1HKJ3</accession>
<keyword evidence="2" id="KW-1185">Reference proteome</keyword>
<protein>
    <recommendedName>
        <fullName evidence="3">DUF2199 domain-containing protein</fullName>
    </recommendedName>
</protein>
<gene>
    <name evidence="1" type="ORF">HBN54_003393</name>
</gene>
<dbReference type="Proteomes" id="UP000717634">
    <property type="component" value="Unassembled WGS sequence"/>
</dbReference>
<comment type="caution">
    <text evidence="1">The sequence shown here is derived from an EMBL/GenBank/DDBJ whole genome shotgun (WGS) entry which is preliminary data.</text>
</comment>
<evidence type="ECO:0008006" key="3">
    <source>
        <dbReference type="Google" id="ProtNLM"/>
    </source>
</evidence>
<evidence type="ECO:0000313" key="1">
    <source>
        <dbReference type="EMBL" id="NKI90783.1"/>
    </source>
</evidence>
<dbReference type="EMBL" id="JAAVTK010000011">
    <property type="protein sequence ID" value="NKI90783.1"/>
    <property type="molecule type" value="Genomic_DNA"/>
</dbReference>
<organism evidence="1 2">
    <name type="scientific">Hymenobacter artigasi</name>
    <dbReference type="NCBI Taxonomy" id="2719616"/>
    <lineage>
        <taxon>Bacteria</taxon>
        <taxon>Pseudomonadati</taxon>
        <taxon>Bacteroidota</taxon>
        <taxon>Cytophagia</taxon>
        <taxon>Cytophagales</taxon>
        <taxon>Hymenobacteraceae</taxon>
        <taxon>Hymenobacter</taxon>
    </lineage>
</organism>
<reference evidence="1 2" key="1">
    <citation type="submission" date="2020-03" db="EMBL/GenBank/DDBJ databases">
        <title>Genomic Encyclopedia of Type Strains, Phase IV (KMG-V): Genome sequencing to study the core and pangenomes of soil and plant-associated prokaryotes.</title>
        <authorList>
            <person name="Whitman W."/>
        </authorList>
    </citation>
    <scope>NUCLEOTIDE SEQUENCE [LARGE SCALE GENOMIC DNA]</scope>
    <source>
        <strain evidence="1 2">1B</strain>
    </source>
</reference>
<sequence>MDCTCSQFLPLALDRRSINKRIKATAAILKPLTLLAEHPALRLKLFQCPHCAQYWQTGWEWNLGGTEYAYHVPIIEVGTWQQEPYLQPAAWMIYGAMMEPYYAKNTFEPSDKPCPVPGCPHRAIRFSGVCEQHHVEQLQQFGMLPKRPVGRLFPPYGPTVPA</sequence>
<evidence type="ECO:0000313" key="2">
    <source>
        <dbReference type="Proteomes" id="UP000717634"/>
    </source>
</evidence>
<name>A0ABX1HKJ3_9BACT</name>
<dbReference type="RefSeq" id="WP_168674379.1">
    <property type="nucleotide sequence ID" value="NZ_JAAVTK010000011.1"/>
</dbReference>